<proteinExistence type="predicted"/>
<protein>
    <recommendedName>
        <fullName evidence="4">DUF378 domain-containing protein</fullName>
    </recommendedName>
</protein>
<organism evidence="2 3">
    <name type="scientific">Methanolobus tindarius DSM 2278</name>
    <dbReference type="NCBI Taxonomy" id="1090322"/>
    <lineage>
        <taxon>Archaea</taxon>
        <taxon>Methanobacteriati</taxon>
        <taxon>Methanobacteriota</taxon>
        <taxon>Stenosarchaea group</taxon>
        <taxon>Methanomicrobia</taxon>
        <taxon>Methanosarcinales</taxon>
        <taxon>Methanosarcinaceae</taxon>
        <taxon>Methanolobus</taxon>
    </lineage>
</organism>
<reference evidence="2 3" key="1">
    <citation type="submission" date="2013-08" db="EMBL/GenBank/DDBJ databases">
        <authorList>
            <consortium name="DOE Joint Genome Institute"/>
            <person name="Eisen J."/>
            <person name="Huntemann M."/>
            <person name="Han J."/>
            <person name="Chen A."/>
            <person name="Kyrpides N."/>
            <person name="Mavromatis K."/>
            <person name="Markowitz V."/>
            <person name="Palaniappan K."/>
            <person name="Ivanova N."/>
            <person name="Schaumberg A."/>
            <person name="Pati A."/>
            <person name="Liolios K."/>
            <person name="Nordberg H.P."/>
            <person name="Cantor M.N."/>
            <person name="Hua S.X."/>
            <person name="Woyke T."/>
        </authorList>
    </citation>
    <scope>NUCLEOTIDE SEQUENCE [LARGE SCALE GENOMIC DNA]</scope>
    <source>
        <strain evidence="2 3">DSM 2278</strain>
    </source>
</reference>
<keyword evidence="1" id="KW-0472">Membrane</keyword>
<dbReference type="EMBL" id="AZAJ01000001">
    <property type="protein sequence ID" value="ETA67768.1"/>
    <property type="molecule type" value="Genomic_DNA"/>
</dbReference>
<keyword evidence="1" id="KW-0812">Transmembrane</keyword>
<keyword evidence="3" id="KW-1185">Reference proteome</keyword>
<dbReference type="Pfam" id="PF04070">
    <property type="entry name" value="DUF378"/>
    <property type="match status" value="1"/>
</dbReference>
<dbReference type="Proteomes" id="UP000019483">
    <property type="component" value="Unassembled WGS sequence"/>
</dbReference>
<comment type="caution">
    <text evidence="2">The sequence shown here is derived from an EMBL/GenBank/DDBJ whole genome shotgun (WGS) entry which is preliminary data.</text>
</comment>
<dbReference type="PANTHER" id="PTHR37304">
    <property type="entry name" value="MEMBRANE PROTEIN-RELATED"/>
    <property type="match status" value="1"/>
</dbReference>
<evidence type="ECO:0000313" key="2">
    <source>
        <dbReference type="EMBL" id="ETA67768.1"/>
    </source>
</evidence>
<gene>
    <name evidence="2" type="ORF">MettiDRAFT_1202</name>
</gene>
<feature type="transmembrane region" description="Helical" evidence="1">
    <location>
        <begin position="37"/>
        <end position="63"/>
    </location>
</feature>
<dbReference type="PANTHER" id="PTHR37304:SF1">
    <property type="entry name" value="MEMBRANE PROTEIN"/>
    <property type="match status" value="1"/>
</dbReference>
<feature type="transmembrane region" description="Helical" evidence="1">
    <location>
        <begin position="7"/>
        <end position="25"/>
    </location>
</feature>
<dbReference type="AlphaFoldDB" id="W9DQK2"/>
<keyword evidence="1" id="KW-1133">Transmembrane helix</keyword>
<dbReference type="OrthoDB" id="135079at2157"/>
<evidence type="ECO:0000313" key="3">
    <source>
        <dbReference type="Proteomes" id="UP000019483"/>
    </source>
</evidence>
<dbReference type="InterPro" id="IPR007211">
    <property type="entry name" value="DUF378"/>
</dbReference>
<accession>W9DQK2</accession>
<sequence>MPKMNSIDWVAMVLVIIGGLNWGLFGVSSNLNLVEMIFGYSIIARIVYILVGLSALYMIYFAFQNKE</sequence>
<evidence type="ECO:0008006" key="4">
    <source>
        <dbReference type="Google" id="ProtNLM"/>
    </source>
</evidence>
<name>W9DQK2_METTI</name>
<evidence type="ECO:0000256" key="1">
    <source>
        <dbReference type="SAM" id="Phobius"/>
    </source>
</evidence>